<dbReference type="EC" id="2.7.7.8" evidence="8"/>
<dbReference type="InterPro" id="IPR036612">
    <property type="entry name" value="KH_dom_type_1_sf"/>
</dbReference>
<dbReference type="SUPFAM" id="SSF55666">
    <property type="entry name" value="Ribonuclease PH domain 2-like"/>
    <property type="match status" value="2"/>
</dbReference>
<dbReference type="SMART" id="SM00316">
    <property type="entry name" value="S1"/>
    <property type="match status" value="1"/>
</dbReference>
<evidence type="ECO:0000313" key="11">
    <source>
        <dbReference type="Proteomes" id="UP000476009"/>
    </source>
</evidence>
<dbReference type="GO" id="GO:0006396">
    <property type="term" value="P:RNA processing"/>
    <property type="evidence" value="ECO:0007669"/>
    <property type="project" value="InterPro"/>
</dbReference>
<keyword evidence="6 8" id="KW-0460">Magnesium</keyword>
<gene>
    <name evidence="8" type="primary">pnp</name>
    <name evidence="10" type="ORF">A9458_07270</name>
</gene>
<evidence type="ECO:0000256" key="8">
    <source>
        <dbReference type="HAMAP-Rule" id="MF_01595"/>
    </source>
</evidence>
<dbReference type="InterPro" id="IPR036345">
    <property type="entry name" value="ExoRNase_PH_dom2_sf"/>
</dbReference>
<proteinExistence type="inferred from homology"/>
<dbReference type="InterPro" id="IPR015848">
    <property type="entry name" value="PNPase_PH_RNA-bd_bac/org-type"/>
</dbReference>
<protein>
    <recommendedName>
        <fullName evidence="8">Polyribonucleotide nucleotidyltransferase</fullName>
        <ecNumber evidence="8">2.7.7.8</ecNumber>
    </recommendedName>
    <alternativeName>
        <fullName evidence="8">Polynucleotide phosphorylase</fullName>
        <shortName evidence="8">PNPase</shortName>
    </alternativeName>
</protein>
<comment type="function">
    <text evidence="8">Involved in mRNA degradation. Catalyzes the phosphorolysis of single-stranded polyribonucleotides processively in the 3'- to 5'-direction.</text>
</comment>
<evidence type="ECO:0000259" key="9">
    <source>
        <dbReference type="PROSITE" id="PS50126"/>
    </source>
</evidence>
<dbReference type="PANTHER" id="PTHR11252:SF0">
    <property type="entry name" value="POLYRIBONUCLEOTIDE NUCLEOTIDYLTRANSFERASE 1, MITOCHONDRIAL"/>
    <property type="match status" value="1"/>
</dbReference>
<dbReference type="InterPro" id="IPR001247">
    <property type="entry name" value="ExoRNase_PH_dom1"/>
</dbReference>
<dbReference type="GO" id="GO:0004654">
    <property type="term" value="F:polyribonucleotide nucleotidyltransferase activity"/>
    <property type="evidence" value="ECO:0007669"/>
    <property type="project" value="UniProtKB-UniRule"/>
</dbReference>
<dbReference type="PIRSF" id="PIRSF005499">
    <property type="entry name" value="PNPase"/>
    <property type="match status" value="1"/>
</dbReference>
<evidence type="ECO:0000256" key="3">
    <source>
        <dbReference type="ARBA" id="ARBA00022679"/>
    </source>
</evidence>
<evidence type="ECO:0000256" key="6">
    <source>
        <dbReference type="ARBA" id="ARBA00022842"/>
    </source>
</evidence>
<dbReference type="FunFam" id="3.30.230.70:FF:000026">
    <property type="entry name" value="Polyribonucleotide nucleotidyltransferase"/>
    <property type="match status" value="1"/>
</dbReference>
<name>A0A6L1L594_CAMLA</name>
<dbReference type="GO" id="GO:0005829">
    <property type="term" value="C:cytosol"/>
    <property type="evidence" value="ECO:0007669"/>
    <property type="project" value="TreeGrafter"/>
</dbReference>
<keyword evidence="7 8" id="KW-0694">RNA-binding</keyword>
<keyword evidence="2 8" id="KW-0963">Cytoplasm</keyword>
<dbReference type="Gene3D" id="2.40.50.140">
    <property type="entry name" value="Nucleic acid-binding proteins"/>
    <property type="match status" value="1"/>
</dbReference>
<dbReference type="SUPFAM" id="SSF54791">
    <property type="entry name" value="Eukaryotic type KH-domain (KH-domain type I)"/>
    <property type="match status" value="1"/>
</dbReference>
<dbReference type="AlphaFoldDB" id="A0A6L1L594"/>
<dbReference type="InterPro" id="IPR004087">
    <property type="entry name" value="KH_dom"/>
</dbReference>
<dbReference type="PANTHER" id="PTHR11252">
    <property type="entry name" value="POLYRIBONUCLEOTIDE NUCLEOTIDYLTRANSFERASE"/>
    <property type="match status" value="1"/>
</dbReference>
<dbReference type="FunFam" id="3.30.1370.10:FF:000001">
    <property type="entry name" value="Polyribonucleotide nucleotidyltransferase"/>
    <property type="match status" value="1"/>
</dbReference>
<comment type="cofactor">
    <cofactor evidence="8">
        <name>Mg(2+)</name>
        <dbReference type="ChEBI" id="CHEBI:18420"/>
    </cofactor>
</comment>
<dbReference type="InterPro" id="IPR020568">
    <property type="entry name" value="Ribosomal_Su5_D2-typ_SF"/>
</dbReference>
<dbReference type="InterPro" id="IPR003029">
    <property type="entry name" value="S1_domain"/>
</dbReference>
<evidence type="ECO:0000256" key="4">
    <source>
        <dbReference type="ARBA" id="ARBA00022695"/>
    </source>
</evidence>
<accession>A0A6L1L594</accession>
<dbReference type="PROSITE" id="PS50126">
    <property type="entry name" value="S1"/>
    <property type="match status" value="1"/>
</dbReference>
<dbReference type="Pfam" id="PF00575">
    <property type="entry name" value="S1"/>
    <property type="match status" value="1"/>
</dbReference>
<dbReference type="SMART" id="SM00322">
    <property type="entry name" value="KH"/>
    <property type="match status" value="1"/>
</dbReference>
<dbReference type="PROSITE" id="PS50084">
    <property type="entry name" value="KH_TYPE_1"/>
    <property type="match status" value="1"/>
</dbReference>
<dbReference type="GO" id="GO:0000287">
    <property type="term" value="F:magnesium ion binding"/>
    <property type="evidence" value="ECO:0007669"/>
    <property type="project" value="UniProtKB-UniRule"/>
</dbReference>
<dbReference type="Pfam" id="PF03726">
    <property type="entry name" value="PNPase"/>
    <property type="match status" value="1"/>
</dbReference>
<comment type="similarity">
    <text evidence="1 8">Belongs to the polyribonucleotide nucleotidyltransferase family.</text>
</comment>
<dbReference type="Pfam" id="PF01138">
    <property type="entry name" value="RNase_PH"/>
    <property type="match status" value="2"/>
</dbReference>
<evidence type="ECO:0000256" key="1">
    <source>
        <dbReference type="ARBA" id="ARBA00007404"/>
    </source>
</evidence>
<sequence>MRHEININNHLEIFDTDKVAKQAAGAILMQEKNAVVLATVAREEKMVEEDFLPLTVQYIEKAYAAGKIPGGYVKRETKPGDNETLSARIIDRSLRPLFPKGYAYPTQIVVMVLSADPEVDLQVMSLNAASIALYLSDIPIKAPVCGVRIGRINNEFVLNPSNSELKNSTLDLYVAGVKDELLMIEMRALANKQNNKHCVNELSEDDTLKALDFASNAILRGSNEYEKTFAAYRKNSKLEFKIELDNAQIIDYIKNTYMVKLKIAINQMAKSERASEILQIAKEIESETIAIENEWKFEDIEKALHVCKRELIRNQIINENKRADGRGLKDVRKIDIETNILPSAHGSCLFTRGQTQALVVATLGNDNDAQMSDLLTEKNPICEKFMVNYNFPGFSVGEASPIKAPGRRELGHGNLAKRALHPSVDVDYAHTIRLVSEILESNGSSSMATVCGGALALRAAGVKSEKLVAGVAMGLVFEDEKYAILTDIMGLEDHDGDMDFKVAGSYEGITALQMDIKLGGIEQQVLKEALYQAKEAREHILKLMEEADRSIIVNEAILPKIEIFNVDPNKIPDIIGQGGKTIKEIIEKFEVNIDLDRDKGEVKIAGINHDLISQSKEYILNLLHSKGSNKKRDRKEMPKFDIGEEFVGKVQKVVEFGVFVELKEGVDGLLHNSKIKEKLEVGNEIKVKVAEIKNGKVSLDLA</sequence>
<dbReference type="InterPro" id="IPR012340">
    <property type="entry name" value="NA-bd_OB-fold"/>
</dbReference>
<dbReference type="InterPro" id="IPR004088">
    <property type="entry name" value="KH_dom_type_1"/>
</dbReference>
<dbReference type="CDD" id="cd02393">
    <property type="entry name" value="KH-I_PNPase"/>
    <property type="match status" value="1"/>
</dbReference>
<dbReference type="Pfam" id="PF03725">
    <property type="entry name" value="RNase_PH_C"/>
    <property type="match status" value="1"/>
</dbReference>
<dbReference type="InterPro" id="IPR012162">
    <property type="entry name" value="PNPase"/>
</dbReference>
<dbReference type="Gene3D" id="3.30.1370.10">
    <property type="entry name" value="K Homology domain, type 1"/>
    <property type="match status" value="1"/>
</dbReference>
<evidence type="ECO:0000256" key="5">
    <source>
        <dbReference type="ARBA" id="ARBA00022723"/>
    </source>
</evidence>
<dbReference type="EMBL" id="AACKNS010000009">
    <property type="protein sequence ID" value="EAK9994647.1"/>
    <property type="molecule type" value="Genomic_DNA"/>
</dbReference>
<dbReference type="CDD" id="cd11364">
    <property type="entry name" value="RNase_PH_PNPase_2"/>
    <property type="match status" value="1"/>
</dbReference>
<keyword evidence="4 8" id="KW-0548">Nucleotidyltransferase</keyword>
<dbReference type="Gene3D" id="3.30.230.70">
    <property type="entry name" value="GHMP Kinase, N-terminal domain"/>
    <property type="match status" value="2"/>
</dbReference>
<dbReference type="InterPro" id="IPR027408">
    <property type="entry name" value="PNPase/RNase_PH_dom_sf"/>
</dbReference>
<dbReference type="NCBIfam" id="NF008805">
    <property type="entry name" value="PRK11824.1"/>
    <property type="match status" value="1"/>
</dbReference>
<dbReference type="InterPro" id="IPR015847">
    <property type="entry name" value="ExoRNase_PH_dom2"/>
</dbReference>
<comment type="catalytic activity">
    <reaction evidence="8">
        <text>RNA(n+1) + phosphate = RNA(n) + a ribonucleoside 5'-diphosphate</text>
        <dbReference type="Rhea" id="RHEA:22096"/>
        <dbReference type="Rhea" id="RHEA-COMP:14527"/>
        <dbReference type="Rhea" id="RHEA-COMP:17342"/>
        <dbReference type="ChEBI" id="CHEBI:43474"/>
        <dbReference type="ChEBI" id="CHEBI:57930"/>
        <dbReference type="ChEBI" id="CHEBI:140395"/>
        <dbReference type="EC" id="2.7.7.8"/>
    </reaction>
</comment>
<keyword evidence="3 8" id="KW-0808">Transferase</keyword>
<dbReference type="SUPFAM" id="SSF50249">
    <property type="entry name" value="Nucleic acid-binding proteins"/>
    <property type="match status" value="1"/>
</dbReference>
<dbReference type="FunFam" id="3.30.230.70:FF:000029">
    <property type="entry name" value="Polyribonucleotide nucleotidyltransferase"/>
    <property type="match status" value="1"/>
</dbReference>
<evidence type="ECO:0000256" key="7">
    <source>
        <dbReference type="ARBA" id="ARBA00022884"/>
    </source>
</evidence>
<dbReference type="HAMAP" id="MF_01595">
    <property type="entry name" value="PNPase"/>
    <property type="match status" value="1"/>
</dbReference>
<evidence type="ECO:0000256" key="2">
    <source>
        <dbReference type="ARBA" id="ARBA00022490"/>
    </source>
</evidence>
<comment type="subcellular location">
    <subcellularLocation>
        <location evidence="8">Cytoplasm</location>
    </subcellularLocation>
</comment>
<reference evidence="10 11" key="1">
    <citation type="submission" date="2018-05" db="EMBL/GenBank/DDBJ databases">
        <authorList>
            <consortium name="PulseNet: The National Subtyping Network for Foodborne Disease Surveillance"/>
            <person name="Tarr C.L."/>
            <person name="Trees E."/>
            <person name="Katz L.S."/>
            <person name="Carleton-Romer H.A."/>
            <person name="Stroika S."/>
            <person name="Kucerova Z."/>
            <person name="Roache K.F."/>
            <person name="Sabol A.L."/>
            <person name="Besser J."/>
            <person name="Gerner-Smidt P."/>
        </authorList>
    </citation>
    <scope>NUCLEOTIDE SEQUENCE [LARGE SCALE GENOMIC DNA]</scope>
    <source>
        <strain evidence="10 11">D5625</strain>
    </source>
</reference>
<feature type="binding site" evidence="8">
    <location>
        <position position="499"/>
    </location>
    <ligand>
        <name>Mg(2+)</name>
        <dbReference type="ChEBI" id="CHEBI:18420"/>
    </ligand>
</feature>
<feature type="binding site" evidence="8">
    <location>
        <position position="493"/>
    </location>
    <ligand>
        <name>Mg(2+)</name>
        <dbReference type="ChEBI" id="CHEBI:18420"/>
    </ligand>
</feature>
<dbReference type="InterPro" id="IPR036456">
    <property type="entry name" value="PNPase_PH_RNA-bd_sf"/>
</dbReference>
<dbReference type="SUPFAM" id="SSF54211">
    <property type="entry name" value="Ribosomal protein S5 domain 2-like"/>
    <property type="match status" value="2"/>
</dbReference>
<dbReference type="NCBIfam" id="TIGR03591">
    <property type="entry name" value="polynuc_phos"/>
    <property type="match status" value="1"/>
</dbReference>
<dbReference type="GO" id="GO:0006402">
    <property type="term" value="P:mRNA catabolic process"/>
    <property type="evidence" value="ECO:0007669"/>
    <property type="project" value="UniProtKB-UniRule"/>
</dbReference>
<dbReference type="GO" id="GO:0003723">
    <property type="term" value="F:RNA binding"/>
    <property type="evidence" value="ECO:0007669"/>
    <property type="project" value="UniProtKB-UniRule"/>
</dbReference>
<dbReference type="GO" id="GO:0000175">
    <property type="term" value="F:3'-5'-RNA exonuclease activity"/>
    <property type="evidence" value="ECO:0007669"/>
    <property type="project" value="TreeGrafter"/>
</dbReference>
<organism evidence="10 11">
    <name type="scientific">Campylobacter lari</name>
    <dbReference type="NCBI Taxonomy" id="201"/>
    <lineage>
        <taxon>Bacteria</taxon>
        <taxon>Pseudomonadati</taxon>
        <taxon>Campylobacterota</taxon>
        <taxon>Epsilonproteobacteria</taxon>
        <taxon>Campylobacterales</taxon>
        <taxon>Campylobacteraceae</taxon>
        <taxon>Campylobacter</taxon>
    </lineage>
</organism>
<comment type="caution">
    <text evidence="10">The sequence shown here is derived from an EMBL/GenBank/DDBJ whole genome shotgun (WGS) entry which is preliminary data.</text>
</comment>
<dbReference type="Proteomes" id="UP000476009">
    <property type="component" value="Unassembled WGS sequence"/>
</dbReference>
<evidence type="ECO:0000313" key="10">
    <source>
        <dbReference type="EMBL" id="EAK9994647.1"/>
    </source>
</evidence>
<keyword evidence="5 8" id="KW-0479">Metal-binding</keyword>
<feature type="domain" description="S1 motif" evidence="9">
    <location>
        <begin position="643"/>
        <end position="702"/>
    </location>
</feature>
<dbReference type="SUPFAM" id="SSF46915">
    <property type="entry name" value="Polynucleotide phosphorylase/guanosine pentaphosphate synthase (PNPase/GPSI), domain 3"/>
    <property type="match status" value="1"/>
</dbReference>
<dbReference type="Pfam" id="PF00013">
    <property type="entry name" value="KH_1"/>
    <property type="match status" value="1"/>
</dbReference>